<comment type="caution">
    <text evidence="2">The sequence shown here is derived from an EMBL/GenBank/DDBJ whole genome shotgun (WGS) entry which is preliminary data.</text>
</comment>
<evidence type="ECO:0000313" key="3">
    <source>
        <dbReference type="Proteomes" id="UP001610334"/>
    </source>
</evidence>
<feature type="region of interest" description="Disordered" evidence="1">
    <location>
        <begin position="147"/>
        <end position="185"/>
    </location>
</feature>
<feature type="compositionally biased region" description="Acidic residues" evidence="1">
    <location>
        <begin position="148"/>
        <end position="159"/>
    </location>
</feature>
<evidence type="ECO:0000256" key="1">
    <source>
        <dbReference type="SAM" id="MobiDB-lite"/>
    </source>
</evidence>
<name>A0ABR4GYQ7_9EURO</name>
<accession>A0ABR4GYQ7</accession>
<sequence>MESTTGPVQPRSLKVEHAAEPQQPLRRRSTTLPFSTKRERSDYSSSSPNDRPRKYRSMGRKSAQHQHSIELMAPAAEETSRRDEEGYSDWEAYLEAHLNSDEDLDDWDVNPIMYPTMSSVQRNMLHSTSPEFTSASPDLQVDSLSTLDVDEPSSDDTTSEADSIFSQQLRSQASTSPPPPLHPAGIGFTEFLLPTEFFISYETDQPDVLDTFDFDTFLDEYDDSFGFEFEL</sequence>
<evidence type="ECO:0000313" key="2">
    <source>
        <dbReference type="EMBL" id="KAL2808338.1"/>
    </source>
</evidence>
<protein>
    <submittedName>
        <fullName evidence="2">Uncharacterized protein</fullName>
    </submittedName>
</protein>
<feature type="compositionally biased region" description="Polar residues" evidence="1">
    <location>
        <begin position="160"/>
        <end position="175"/>
    </location>
</feature>
<dbReference type="EMBL" id="JBFXLT010000115">
    <property type="protein sequence ID" value="KAL2808338.1"/>
    <property type="molecule type" value="Genomic_DNA"/>
</dbReference>
<reference evidence="2 3" key="1">
    <citation type="submission" date="2024-07" db="EMBL/GenBank/DDBJ databases">
        <title>Section-level genome sequencing and comparative genomics of Aspergillus sections Usti and Cavernicolus.</title>
        <authorList>
            <consortium name="Lawrence Berkeley National Laboratory"/>
            <person name="Nybo J.L."/>
            <person name="Vesth T.C."/>
            <person name="Theobald S."/>
            <person name="Frisvad J.C."/>
            <person name="Larsen T.O."/>
            <person name="Kjaerboelling I."/>
            <person name="Rothschild-Mancinelli K."/>
            <person name="Lyhne E.K."/>
            <person name="Kogle M.E."/>
            <person name="Barry K."/>
            <person name="Clum A."/>
            <person name="Na H."/>
            <person name="Ledsgaard L."/>
            <person name="Lin J."/>
            <person name="Lipzen A."/>
            <person name="Kuo A."/>
            <person name="Riley R."/>
            <person name="Mondo S."/>
            <person name="Labutti K."/>
            <person name="Haridas S."/>
            <person name="Pangalinan J."/>
            <person name="Salamov A.A."/>
            <person name="Simmons B.A."/>
            <person name="Magnuson J.K."/>
            <person name="Chen J."/>
            <person name="Drula E."/>
            <person name="Henrissat B."/>
            <person name="Wiebenga A."/>
            <person name="Lubbers R.J."/>
            <person name="Gomes A.C."/>
            <person name="Makela M.R."/>
            <person name="Stajich J."/>
            <person name="Grigoriev I.V."/>
            <person name="Mortensen U.H."/>
            <person name="De Vries R.P."/>
            <person name="Baker S.E."/>
            <person name="Andersen M.R."/>
        </authorList>
    </citation>
    <scope>NUCLEOTIDE SEQUENCE [LARGE SCALE GENOMIC DNA]</scope>
    <source>
        <strain evidence="2 3">CBS 588.65</strain>
    </source>
</reference>
<feature type="compositionally biased region" description="Basic residues" evidence="1">
    <location>
        <begin position="53"/>
        <end position="64"/>
    </location>
</feature>
<proteinExistence type="predicted"/>
<gene>
    <name evidence="2" type="ORF">BJX63DRAFT_409697</name>
</gene>
<keyword evidence="3" id="KW-1185">Reference proteome</keyword>
<dbReference type="Proteomes" id="UP001610334">
    <property type="component" value="Unassembled WGS sequence"/>
</dbReference>
<feature type="region of interest" description="Disordered" evidence="1">
    <location>
        <begin position="1"/>
        <end position="86"/>
    </location>
</feature>
<organism evidence="2 3">
    <name type="scientific">Aspergillus granulosus</name>
    <dbReference type="NCBI Taxonomy" id="176169"/>
    <lineage>
        <taxon>Eukaryota</taxon>
        <taxon>Fungi</taxon>
        <taxon>Dikarya</taxon>
        <taxon>Ascomycota</taxon>
        <taxon>Pezizomycotina</taxon>
        <taxon>Eurotiomycetes</taxon>
        <taxon>Eurotiomycetidae</taxon>
        <taxon>Eurotiales</taxon>
        <taxon>Aspergillaceae</taxon>
        <taxon>Aspergillus</taxon>
        <taxon>Aspergillus subgen. Nidulantes</taxon>
    </lineage>
</organism>